<keyword evidence="2" id="KW-1185">Reference proteome</keyword>
<evidence type="ECO:0000313" key="1">
    <source>
        <dbReference type="EnsemblPlants" id="OBART02G35580.1"/>
    </source>
</evidence>
<organism evidence="1">
    <name type="scientific">Oryza barthii</name>
    <dbReference type="NCBI Taxonomy" id="65489"/>
    <lineage>
        <taxon>Eukaryota</taxon>
        <taxon>Viridiplantae</taxon>
        <taxon>Streptophyta</taxon>
        <taxon>Embryophyta</taxon>
        <taxon>Tracheophyta</taxon>
        <taxon>Spermatophyta</taxon>
        <taxon>Magnoliopsida</taxon>
        <taxon>Liliopsida</taxon>
        <taxon>Poales</taxon>
        <taxon>Poaceae</taxon>
        <taxon>BOP clade</taxon>
        <taxon>Oryzoideae</taxon>
        <taxon>Oryzeae</taxon>
        <taxon>Oryzinae</taxon>
        <taxon>Oryza</taxon>
    </lineage>
</organism>
<proteinExistence type="predicted"/>
<accession>A0A0D3FBH3</accession>
<dbReference type="AlphaFoldDB" id="A0A0D3FBH3"/>
<sequence>MAGQAGTCPVAAAAKTAIRLAPPHANQVYLTGARDYPSPALRQPCNETRLLTLSKQQGKPAKLPDQPSFTITTVEIPVPMYYCKYV</sequence>
<reference evidence="1" key="2">
    <citation type="submission" date="2015-03" db="UniProtKB">
        <authorList>
            <consortium name="EnsemblPlants"/>
        </authorList>
    </citation>
    <scope>IDENTIFICATION</scope>
</reference>
<protein>
    <submittedName>
        <fullName evidence="1">Uncharacterized protein</fullName>
    </submittedName>
</protein>
<evidence type="ECO:0000313" key="2">
    <source>
        <dbReference type="Proteomes" id="UP000026960"/>
    </source>
</evidence>
<dbReference type="PaxDb" id="65489-OBART02G35580.1"/>
<dbReference type="Gramene" id="OBART02G35580.1">
    <property type="protein sequence ID" value="OBART02G35580.1"/>
    <property type="gene ID" value="OBART02G35580"/>
</dbReference>
<dbReference type="Proteomes" id="UP000026960">
    <property type="component" value="Chromosome 2"/>
</dbReference>
<name>A0A0D3FBH3_9ORYZ</name>
<reference evidence="1" key="1">
    <citation type="journal article" date="2009" name="Rice">
        <title>De Novo Next Generation Sequencing of Plant Genomes.</title>
        <authorList>
            <person name="Rounsley S."/>
            <person name="Marri P.R."/>
            <person name="Yu Y."/>
            <person name="He R."/>
            <person name="Sisneros N."/>
            <person name="Goicoechea J.L."/>
            <person name="Lee S.J."/>
            <person name="Angelova A."/>
            <person name="Kudrna D."/>
            <person name="Luo M."/>
            <person name="Affourtit J."/>
            <person name="Desany B."/>
            <person name="Knight J."/>
            <person name="Niazi F."/>
            <person name="Egholm M."/>
            <person name="Wing R.A."/>
        </authorList>
    </citation>
    <scope>NUCLEOTIDE SEQUENCE [LARGE SCALE GENOMIC DNA]</scope>
    <source>
        <strain evidence="1">cv. IRGC 105608</strain>
    </source>
</reference>
<dbReference type="HOGENOM" id="CLU_2501487_0_0_1"/>
<dbReference type="EnsemblPlants" id="OBART02G35580.1">
    <property type="protein sequence ID" value="OBART02G35580.1"/>
    <property type="gene ID" value="OBART02G35580"/>
</dbReference>